<dbReference type="AlphaFoldDB" id="A0A1J5QN79"/>
<proteinExistence type="predicted"/>
<sequence>MHIVSGVITHTEIAPTRVESATIVPVLMAALLGLAIIFVAGFTETSVLHNATHDARHSAGFPCH</sequence>
<evidence type="ECO:0000313" key="2">
    <source>
        <dbReference type="EMBL" id="OIQ81351.1"/>
    </source>
</evidence>
<gene>
    <name evidence="2" type="ORF">GALL_368720</name>
</gene>
<keyword evidence="1" id="KW-1133">Transmembrane helix</keyword>
<dbReference type="InterPro" id="IPR012667">
    <property type="entry name" value="CbtB_put"/>
</dbReference>
<organism evidence="2">
    <name type="scientific">mine drainage metagenome</name>
    <dbReference type="NCBI Taxonomy" id="410659"/>
    <lineage>
        <taxon>unclassified sequences</taxon>
        <taxon>metagenomes</taxon>
        <taxon>ecological metagenomes</taxon>
    </lineage>
</organism>
<keyword evidence="1" id="KW-0472">Membrane</keyword>
<name>A0A1J5QN79_9ZZZZ</name>
<accession>A0A1J5QN79</accession>
<evidence type="ECO:0000256" key="1">
    <source>
        <dbReference type="SAM" id="Phobius"/>
    </source>
</evidence>
<dbReference type="NCBIfam" id="TIGR02459">
    <property type="entry name" value="CbtB"/>
    <property type="match status" value="1"/>
</dbReference>
<feature type="transmembrane region" description="Helical" evidence="1">
    <location>
        <begin position="21"/>
        <end position="42"/>
    </location>
</feature>
<dbReference type="EMBL" id="MLJW01000934">
    <property type="protein sequence ID" value="OIQ81351.1"/>
    <property type="molecule type" value="Genomic_DNA"/>
</dbReference>
<reference evidence="2" key="1">
    <citation type="submission" date="2016-10" db="EMBL/GenBank/DDBJ databases">
        <title>Sequence of Gallionella enrichment culture.</title>
        <authorList>
            <person name="Poehlein A."/>
            <person name="Muehling M."/>
            <person name="Daniel R."/>
        </authorList>
    </citation>
    <scope>NUCLEOTIDE SEQUENCE</scope>
</reference>
<keyword evidence="1" id="KW-0812">Transmembrane</keyword>
<protein>
    <submittedName>
        <fullName evidence="2">Putative cobalt transporter subunit (CbtB)</fullName>
    </submittedName>
</protein>
<comment type="caution">
    <text evidence="2">The sequence shown here is derived from an EMBL/GenBank/DDBJ whole genome shotgun (WGS) entry which is preliminary data.</text>
</comment>
<dbReference type="Pfam" id="PF09489">
    <property type="entry name" value="CbtB"/>
    <property type="match status" value="1"/>
</dbReference>